<feature type="chain" id="PRO_5018262147" evidence="2">
    <location>
        <begin position="26"/>
        <end position="371"/>
    </location>
</feature>
<evidence type="ECO:0000256" key="2">
    <source>
        <dbReference type="SAM" id="SignalP"/>
    </source>
</evidence>
<dbReference type="AlphaFoldDB" id="A0A3G2R991"/>
<dbReference type="Proteomes" id="UP000280960">
    <property type="component" value="Chromosome"/>
</dbReference>
<protein>
    <submittedName>
        <fullName evidence="4">Copper amine oxidase N-terminal domain-containing protein</fullName>
    </submittedName>
</protein>
<evidence type="ECO:0000313" key="5">
    <source>
        <dbReference type="Proteomes" id="UP000280960"/>
    </source>
</evidence>
<organism evidence="4 5">
    <name type="scientific">Biomaibacter acetigenes</name>
    <dbReference type="NCBI Taxonomy" id="2316383"/>
    <lineage>
        <taxon>Bacteria</taxon>
        <taxon>Bacillati</taxon>
        <taxon>Bacillota</taxon>
        <taxon>Clostridia</taxon>
        <taxon>Thermosediminibacterales</taxon>
        <taxon>Tepidanaerobacteraceae</taxon>
        <taxon>Biomaibacter</taxon>
    </lineage>
</organism>
<sequence length="371" mass="42512">MKRKFYILFAALIAGVFIFTSAAMAAGGNMKNIKAYFSGIRIYVDGKQQAATPEPFVYDNVTYVPIRLVSTALGASVSWDAAKNAVVINSKAEANQVLQQQIADLKSQLSQKDSQITQLTQQNSYLHIRIIDLEATLKKQQEENKSDPSGDLEDYLYDEYSKWKSMEFDYDVVGDEKELELTIEIDLSDYKSKWNSTDQDDIEDWLNDIYDYVEDEYPDTDFSGTIEDIDKGDTLVKFKSSGSKLTVDFRYSSVDFDELENDLNDIYGYNLDDYNDNFGNMTADISIDGDEDDEEIFITIEIDTSYYGYEWEDVKETDDAEEWIEDIVDYVLDYYDNYDVSGEVINQDGDTMASFDVSSSGKVTFDWDYSY</sequence>
<evidence type="ECO:0000259" key="3">
    <source>
        <dbReference type="Pfam" id="PF07833"/>
    </source>
</evidence>
<keyword evidence="5" id="KW-1185">Reference proteome</keyword>
<dbReference type="RefSeq" id="WP_122015594.1">
    <property type="nucleotide sequence ID" value="NZ_CP033169.1"/>
</dbReference>
<keyword evidence="2" id="KW-0732">Signal</keyword>
<reference evidence="4 5" key="1">
    <citation type="submission" date="2018-10" db="EMBL/GenBank/DDBJ databases">
        <authorList>
            <person name="Zhang X."/>
        </authorList>
    </citation>
    <scope>NUCLEOTIDE SEQUENCE [LARGE SCALE GENOMIC DNA]</scope>
    <source>
        <strain evidence="4 5">SK-G1</strain>
    </source>
</reference>
<name>A0A3G2R991_9FIRM</name>
<feature type="signal peptide" evidence="2">
    <location>
        <begin position="1"/>
        <end position="25"/>
    </location>
</feature>
<evidence type="ECO:0000313" key="4">
    <source>
        <dbReference type="EMBL" id="AYO31959.1"/>
    </source>
</evidence>
<proteinExistence type="predicted"/>
<dbReference type="KEGG" id="bacg:D2962_16370"/>
<feature type="domain" description="Copper amine oxidase-like N-terminal" evidence="3">
    <location>
        <begin position="43"/>
        <end position="131"/>
    </location>
</feature>
<dbReference type="SUPFAM" id="SSF55383">
    <property type="entry name" value="Copper amine oxidase, domain N"/>
    <property type="match status" value="1"/>
</dbReference>
<evidence type="ECO:0000256" key="1">
    <source>
        <dbReference type="SAM" id="Coils"/>
    </source>
</evidence>
<dbReference type="InterPro" id="IPR012854">
    <property type="entry name" value="Cu_amine_oxidase-like_N"/>
</dbReference>
<dbReference type="Pfam" id="PF07833">
    <property type="entry name" value="Cu_amine_oxidN1"/>
    <property type="match status" value="1"/>
</dbReference>
<accession>A0A3G2R991</accession>
<dbReference type="InterPro" id="IPR036582">
    <property type="entry name" value="Mao_N_sf"/>
</dbReference>
<keyword evidence="1" id="KW-0175">Coiled coil</keyword>
<dbReference type="EMBL" id="CP033169">
    <property type="protein sequence ID" value="AYO31959.1"/>
    <property type="molecule type" value="Genomic_DNA"/>
</dbReference>
<feature type="coiled-coil region" evidence="1">
    <location>
        <begin position="88"/>
        <end position="122"/>
    </location>
</feature>
<gene>
    <name evidence="4" type="ORF">D2962_16370</name>
</gene>